<gene>
    <name evidence="4" type="ORF">D9758_010561</name>
</gene>
<comment type="caution">
    <text evidence="4">The sequence shown here is derived from an EMBL/GenBank/DDBJ whole genome shotgun (WGS) entry which is preliminary data.</text>
</comment>
<feature type="compositionally biased region" description="Polar residues" evidence="3">
    <location>
        <begin position="65"/>
        <end position="74"/>
    </location>
</feature>
<dbReference type="SUPFAM" id="SSF51735">
    <property type="entry name" value="NAD(P)-binding Rossmann-fold domains"/>
    <property type="match status" value="1"/>
</dbReference>
<evidence type="ECO:0000313" key="5">
    <source>
        <dbReference type="Proteomes" id="UP000559256"/>
    </source>
</evidence>
<name>A0A8H5D587_9AGAR</name>
<evidence type="ECO:0000256" key="2">
    <source>
        <dbReference type="ARBA" id="ARBA00023002"/>
    </source>
</evidence>
<dbReference type="AlphaFoldDB" id="A0A8H5D587"/>
<keyword evidence="2" id="KW-0560">Oxidoreductase</keyword>
<dbReference type="EMBL" id="JAACJM010000061">
    <property type="protein sequence ID" value="KAF5353810.1"/>
    <property type="molecule type" value="Genomic_DNA"/>
</dbReference>
<evidence type="ECO:0000256" key="1">
    <source>
        <dbReference type="ARBA" id="ARBA00006484"/>
    </source>
</evidence>
<dbReference type="Proteomes" id="UP000559256">
    <property type="component" value="Unassembled WGS sequence"/>
</dbReference>
<reference evidence="4 5" key="1">
    <citation type="journal article" date="2020" name="ISME J.">
        <title>Uncovering the hidden diversity of litter-decomposition mechanisms in mushroom-forming fungi.</title>
        <authorList>
            <person name="Floudas D."/>
            <person name="Bentzer J."/>
            <person name="Ahren D."/>
            <person name="Johansson T."/>
            <person name="Persson P."/>
            <person name="Tunlid A."/>
        </authorList>
    </citation>
    <scope>NUCLEOTIDE SEQUENCE [LARGE SCALE GENOMIC DNA]</scope>
    <source>
        <strain evidence="4 5">CBS 291.85</strain>
    </source>
</reference>
<dbReference type="InterPro" id="IPR002347">
    <property type="entry name" value="SDR_fam"/>
</dbReference>
<accession>A0A8H5D587</accession>
<sequence>MEVSAITTWEDQPGLQSAAQISRPSILEALRVEGTVSTLIGPFFCLFRKSKTGFGHGPVAKRRSGGNQAQSASPTIEPGTLARSRVVVNTMSTPPEDLPVSEVSDIYPGIDPKPHFDGQTYAGKVILVTGASRGIGSEVALFYARAGASLSLLARSKDALQEVKESILSQAPKAEIITFVVDVCDSQAMKNAIDGSARHFGRIHIVVANAGRAEIYTKPFTEYDPANWWKTIEVNIRGVYHTAHFGLPYLSITSGYFIAITSIGAQTRLPFASAYPLSKHALNRFVEFVRAEQPNVKAFSVHPGGIITEMSKDYEAIRQYLVDTLQLPAATLLRLTSGKMDWLNGRYVSANWNLDEVEKDWKEKIIEQDALVNRLHIPV</sequence>
<dbReference type="InterPro" id="IPR036291">
    <property type="entry name" value="NAD(P)-bd_dom_sf"/>
</dbReference>
<dbReference type="PANTHER" id="PTHR44196:SF1">
    <property type="entry name" value="DEHYDROGENASE_REDUCTASE SDR FAMILY MEMBER 7B"/>
    <property type="match status" value="1"/>
</dbReference>
<dbReference type="CDD" id="cd05233">
    <property type="entry name" value="SDR_c"/>
    <property type="match status" value="1"/>
</dbReference>
<evidence type="ECO:0000256" key="3">
    <source>
        <dbReference type="SAM" id="MobiDB-lite"/>
    </source>
</evidence>
<keyword evidence="5" id="KW-1185">Reference proteome</keyword>
<dbReference type="Gene3D" id="3.40.50.720">
    <property type="entry name" value="NAD(P)-binding Rossmann-like Domain"/>
    <property type="match status" value="1"/>
</dbReference>
<dbReference type="PANTHER" id="PTHR44196">
    <property type="entry name" value="DEHYDROGENASE/REDUCTASE SDR FAMILY MEMBER 7B"/>
    <property type="match status" value="1"/>
</dbReference>
<proteinExistence type="inferred from homology"/>
<dbReference type="GO" id="GO:0016491">
    <property type="term" value="F:oxidoreductase activity"/>
    <property type="evidence" value="ECO:0007669"/>
    <property type="project" value="UniProtKB-KW"/>
</dbReference>
<protein>
    <submittedName>
        <fullName evidence="4">Uncharacterized protein</fullName>
    </submittedName>
</protein>
<comment type="similarity">
    <text evidence="1">Belongs to the short-chain dehydrogenases/reductases (SDR) family.</text>
</comment>
<dbReference type="PRINTS" id="PR00081">
    <property type="entry name" value="GDHRDH"/>
</dbReference>
<evidence type="ECO:0000313" key="4">
    <source>
        <dbReference type="EMBL" id="KAF5353810.1"/>
    </source>
</evidence>
<organism evidence="4 5">
    <name type="scientific">Tetrapyrgos nigripes</name>
    <dbReference type="NCBI Taxonomy" id="182062"/>
    <lineage>
        <taxon>Eukaryota</taxon>
        <taxon>Fungi</taxon>
        <taxon>Dikarya</taxon>
        <taxon>Basidiomycota</taxon>
        <taxon>Agaricomycotina</taxon>
        <taxon>Agaricomycetes</taxon>
        <taxon>Agaricomycetidae</taxon>
        <taxon>Agaricales</taxon>
        <taxon>Marasmiineae</taxon>
        <taxon>Marasmiaceae</taxon>
        <taxon>Tetrapyrgos</taxon>
    </lineage>
</organism>
<dbReference type="OrthoDB" id="1933717at2759"/>
<feature type="region of interest" description="Disordered" evidence="3">
    <location>
        <begin position="57"/>
        <end position="76"/>
    </location>
</feature>
<dbReference type="Pfam" id="PF00106">
    <property type="entry name" value="adh_short"/>
    <property type="match status" value="1"/>
</dbReference>
<dbReference type="GO" id="GO:0016020">
    <property type="term" value="C:membrane"/>
    <property type="evidence" value="ECO:0007669"/>
    <property type="project" value="TreeGrafter"/>
</dbReference>